<dbReference type="GO" id="GO:0008270">
    <property type="term" value="F:zinc ion binding"/>
    <property type="evidence" value="ECO:0007669"/>
    <property type="project" value="UniProtKB-KW"/>
</dbReference>
<evidence type="ECO:0000313" key="6">
    <source>
        <dbReference type="EMBL" id="THV01554.1"/>
    </source>
</evidence>
<accession>A0A4S8MHC3</accession>
<evidence type="ECO:0000256" key="1">
    <source>
        <dbReference type="ARBA" id="ARBA00004123"/>
    </source>
</evidence>
<sequence length="245" mass="28028">MKSWTAPVYAFYDPIPDIKYINGRKCQVFTCSGTSCRKEIRRYQDTSDANATKGLRDHVQACKCWGAAILENVKDLRGSEARKATGSYLKEGTITAAFKRVNKGTVTYSHRQHTKMETRAEIVRWVAESARPFAIVKDRGFQCLMKTGRPGYYLPHPTTVSRDVKTVFAKTRNRVAEWLQNYDGKLNFATDAWTSPNHRAYIAVTVHLEREGVPLSFLLDFIEVAKVSHIFNHFGLFIYTYHHVP</sequence>
<proteinExistence type="predicted"/>
<evidence type="ECO:0000256" key="4">
    <source>
        <dbReference type="ARBA" id="ARBA00022833"/>
    </source>
</evidence>
<name>A0A4S8MHC3_DENBC</name>
<organism evidence="6 7">
    <name type="scientific">Dendrothele bispora (strain CBS 962.96)</name>
    <dbReference type="NCBI Taxonomy" id="1314807"/>
    <lineage>
        <taxon>Eukaryota</taxon>
        <taxon>Fungi</taxon>
        <taxon>Dikarya</taxon>
        <taxon>Basidiomycota</taxon>
        <taxon>Agaricomycotina</taxon>
        <taxon>Agaricomycetes</taxon>
        <taxon>Agaricomycetidae</taxon>
        <taxon>Agaricales</taxon>
        <taxon>Agaricales incertae sedis</taxon>
        <taxon>Dendrothele</taxon>
    </lineage>
</organism>
<keyword evidence="7" id="KW-1185">Reference proteome</keyword>
<protein>
    <recommendedName>
        <fullName evidence="8">DUF659 domain-containing protein</fullName>
    </recommendedName>
</protein>
<dbReference type="AlphaFoldDB" id="A0A4S8MHC3"/>
<evidence type="ECO:0008006" key="8">
    <source>
        <dbReference type="Google" id="ProtNLM"/>
    </source>
</evidence>
<dbReference type="SUPFAM" id="SSF140996">
    <property type="entry name" value="Hermes dimerisation domain"/>
    <property type="match status" value="1"/>
</dbReference>
<dbReference type="EMBL" id="ML179088">
    <property type="protein sequence ID" value="THV01554.1"/>
    <property type="molecule type" value="Genomic_DNA"/>
</dbReference>
<evidence type="ECO:0000256" key="3">
    <source>
        <dbReference type="ARBA" id="ARBA00022771"/>
    </source>
</evidence>
<gene>
    <name evidence="6" type="ORF">K435DRAFT_655005</name>
</gene>
<keyword evidence="4" id="KW-0862">Zinc</keyword>
<keyword evidence="5" id="KW-0539">Nucleus</keyword>
<evidence type="ECO:0000313" key="7">
    <source>
        <dbReference type="Proteomes" id="UP000297245"/>
    </source>
</evidence>
<evidence type="ECO:0000256" key="5">
    <source>
        <dbReference type="ARBA" id="ARBA00023242"/>
    </source>
</evidence>
<dbReference type="OrthoDB" id="2677917at2759"/>
<evidence type="ECO:0000256" key="2">
    <source>
        <dbReference type="ARBA" id="ARBA00022723"/>
    </source>
</evidence>
<reference evidence="6 7" key="1">
    <citation type="journal article" date="2019" name="Nat. Ecol. Evol.">
        <title>Megaphylogeny resolves global patterns of mushroom evolution.</title>
        <authorList>
            <person name="Varga T."/>
            <person name="Krizsan K."/>
            <person name="Foldi C."/>
            <person name="Dima B."/>
            <person name="Sanchez-Garcia M."/>
            <person name="Sanchez-Ramirez S."/>
            <person name="Szollosi G.J."/>
            <person name="Szarkandi J.G."/>
            <person name="Papp V."/>
            <person name="Albert L."/>
            <person name="Andreopoulos W."/>
            <person name="Angelini C."/>
            <person name="Antonin V."/>
            <person name="Barry K.W."/>
            <person name="Bougher N.L."/>
            <person name="Buchanan P."/>
            <person name="Buyck B."/>
            <person name="Bense V."/>
            <person name="Catcheside P."/>
            <person name="Chovatia M."/>
            <person name="Cooper J."/>
            <person name="Damon W."/>
            <person name="Desjardin D."/>
            <person name="Finy P."/>
            <person name="Geml J."/>
            <person name="Haridas S."/>
            <person name="Hughes K."/>
            <person name="Justo A."/>
            <person name="Karasinski D."/>
            <person name="Kautmanova I."/>
            <person name="Kiss B."/>
            <person name="Kocsube S."/>
            <person name="Kotiranta H."/>
            <person name="LaButti K.M."/>
            <person name="Lechner B.E."/>
            <person name="Liimatainen K."/>
            <person name="Lipzen A."/>
            <person name="Lukacs Z."/>
            <person name="Mihaltcheva S."/>
            <person name="Morgado L.N."/>
            <person name="Niskanen T."/>
            <person name="Noordeloos M.E."/>
            <person name="Ohm R.A."/>
            <person name="Ortiz-Santana B."/>
            <person name="Ovrebo C."/>
            <person name="Racz N."/>
            <person name="Riley R."/>
            <person name="Savchenko A."/>
            <person name="Shiryaev A."/>
            <person name="Soop K."/>
            <person name="Spirin V."/>
            <person name="Szebenyi C."/>
            <person name="Tomsovsky M."/>
            <person name="Tulloss R.E."/>
            <person name="Uehling J."/>
            <person name="Grigoriev I.V."/>
            <person name="Vagvolgyi C."/>
            <person name="Papp T."/>
            <person name="Martin F.M."/>
            <person name="Miettinen O."/>
            <person name="Hibbett D.S."/>
            <person name="Nagy L.G."/>
        </authorList>
    </citation>
    <scope>NUCLEOTIDE SEQUENCE [LARGE SCALE GENOMIC DNA]</scope>
    <source>
        <strain evidence="6 7">CBS 962.96</strain>
    </source>
</reference>
<dbReference type="InterPro" id="IPR052035">
    <property type="entry name" value="ZnF_BED_domain_contain"/>
</dbReference>
<dbReference type="Proteomes" id="UP000297245">
    <property type="component" value="Unassembled WGS sequence"/>
</dbReference>
<dbReference type="GO" id="GO:0005634">
    <property type="term" value="C:nucleus"/>
    <property type="evidence" value="ECO:0007669"/>
    <property type="project" value="UniProtKB-SubCell"/>
</dbReference>
<dbReference type="PANTHER" id="PTHR46481">
    <property type="entry name" value="ZINC FINGER BED DOMAIN-CONTAINING PROTEIN 4"/>
    <property type="match status" value="1"/>
</dbReference>
<keyword evidence="3" id="KW-0863">Zinc-finger</keyword>
<comment type="subcellular location">
    <subcellularLocation>
        <location evidence="1">Nucleus</location>
    </subcellularLocation>
</comment>
<dbReference type="PANTHER" id="PTHR46481:SF10">
    <property type="entry name" value="ZINC FINGER BED DOMAIN-CONTAINING PROTEIN 39"/>
    <property type="match status" value="1"/>
</dbReference>
<keyword evidence="2" id="KW-0479">Metal-binding</keyword>